<accession>A0A173YFV5</accession>
<dbReference type="PANTHER" id="PTHR43649:SF28">
    <property type="entry name" value="BINDING PROTEIN COMPONENT OF ABC SUGAR TRANSPORTER-RELATED"/>
    <property type="match status" value="1"/>
</dbReference>
<dbReference type="PROSITE" id="PS51257">
    <property type="entry name" value="PROKAR_LIPOPROTEIN"/>
    <property type="match status" value="1"/>
</dbReference>
<feature type="signal peptide" evidence="7">
    <location>
        <begin position="1"/>
        <end position="17"/>
    </location>
</feature>
<dbReference type="Gene3D" id="3.40.190.10">
    <property type="entry name" value="Periplasmic binding protein-like II"/>
    <property type="match status" value="2"/>
</dbReference>
<evidence type="ECO:0000256" key="3">
    <source>
        <dbReference type="ARBA" id="ARBA00022448"/>
    </source>
</evidence>
<organism evidence="8 9">
    <name type="scientific">Hungatella hathewayi</name>
    <dbReference type="NCBI Taxonomy" id="154046"/>
    <lineage>
        <taxon>Bacteria</taxon>
        <taxon>Bacillati</taxon>
        <taxon>Bacillota</taxon>
        <taxon>Clostridia</taxon>
        <taxon>Lachnospirales</taxon>
        <taxon>Lachnospiraceae</taxon>
        <taxon>Hungatella</taxon>
    </lineage>
</organism>
<comment type="function">
    <text evidence="5">Part of a binding-protein-dependent transport system for a sugar.</text>
</comment>
<protein>
    <recommendedName>
        <fullName evidence="6">Probable sugar-binding periplasmic protein</fullName>
    </recommendedName>
</protein>
<comment type="similarity">
    <text evidence="2">Belongs to the bacterial solute-binding protein 1 family.</text>
</comment>
<feature type="chain" id="PRO_5038551746" description="Probable sugar-binding periplasmic protein" evidence="7">
    <location>
        <begin position="18"/>
        <end position="428"/>
    </location>
</feature>
<dbReference type="Proteomes" id="UP000095651">
    <property type="component" value="Unassembled WGS sequence"/>
</dbReference>
<dbReference type="AlphaFoldDB" id="A0A173YFV5"/>
<dbReference type="Pfam" id="PF01547">
    <property type="entry name" value="SBP_bac_1"/>
    <property type="match status" value="1"/>
</dbReference>
<dbReference type="EMBL" id="CYZE01000001">
    <property type="protein sequence ID" value="CUN62016.1"/>
    <property type="molecule type" value="Genomic_DNA"/>
</dbReference>
<evidence type="ECO:0000256" key="4">
    <source>
        <dbReference type="ARBA" id="ARBA00022729"/>
    </source>
</evidence>
<evidence type="ECO:0000313" key="9">
    <source>
        <dbReference type="Proteomes" id="UP000095651"/>
    </source>
</evidence>
<dbReference type="InterPro" id="IPR050490">
    <property type="entry name" value="Bact_solute-bd_prot1"/>
</dbReference>
<evidence type="ECO:0000256" key="1">
    <source>
        <dbReference type="ARBA" id="ARBA00004196"/>
    </source>
</evidence>
<comment type="subcellular location">
    <subcellularLocation>
        <location evidence="1">Cell envelope</location>
    </subcellularLocation>
</comment>
<proteinExistence type="inferred from homology"/>
<evidence type="ECO:0000256" key="5">
    <source>
        <dbReference type="ARBA" id="ARBA00049629"/>
    </source>
</evidence>
<keyword evidence="4 7" id="KW-0732">Signal</keyword>
<dbReference type="RefSeq" id="WP_055653017.1">
    <property type="nucleotide sequence ID" value="NZ_CABIXC010000001.1"/>
</dbReference>
<evidence type="ECO:0000256" key="2">
    <source>
        <dbReference type="ARBA" id="ARBA00008520"/>
    </source>
</evidence>
<evidence type="ECO:0000256" key="6">
    <source>
        <dbReference type="ARBA" id="ARBA00049753"/>
    </source>
</evidence>
<gene>
    <name evidence="8" type="ORF">ERS852407_00721</name>
</gene>
<sequence>MSKRKRMISMVMSAAMAAGLLAGCAGNAPVAETEASAAAAGEKEIYMFVSCPENADAIANAIEEYKKVAPNITINYETTQSDYPTLLKAKMNSGDTPDIFASTGGQEMKAYAEYSYDLSGQPLASSLTDSAKATMTYEDKLLGIPVISNAFGMMYNQELFDQAGISAMPATFTELEAACEKLAAAGIQPFTNGYKEWWVYKYVFQNFIDVASEGDPEALVQSFIDGTAKVSDYPVLAENYFDYVDLTVKYGDAKPLETDLNAEITAFSTGKAAMMTGIGAPMEPSVKAISPEMKISFCGYQVDENPEHFFIVAGAEQAYRVNMDSKVLNETLDFLNWLYCDYGKTWFPEVMNAIPPIGDTPLPNTDVAAALTSFMETREPGVPSAVYSLDSFHQKFGEIMQSYVAGSKTREEAVKEIEQQWTELGAIE</sequence>
<dbReference type="PANTHER" id="PTHR43649">
    <property type="entry name" value="ARABINOSE-BINDING PROTEIN-RELATED"/>
    <property type="match status" value="1"/>
</dbReference>
<name>A0A173YFV5_9FIRM</name>
<evidence type="ECO:0000313" key="8">
    <source>
        <dbReference type="EMBL" id="CUN62016.1"/>
    </source>
</evidence>
<reference evidence="8 9" key="1">
    <citation type="submission" date="2015-09" db="EMBL/GenBank/DDBJ databases">
        <authorList>
            <consortium name="Pathogen Informatics"/>
        </authorList>
    </citation>
    <scope>NUCLEOTIDE SEQUENCE [LARGE SCALE GENOMIC DNA]</scope>
    <source>
        <strain evidence="8 9">2789STDY5608850</strain>
    </source>
</reference>
<dbReference type="GO" id="GO:0030313">
    <property type="term" value="C:cell envelope"/>
    <property type="evidence" value="ECO:0007669"/>
    <property type="project" value="UniProtKB-SubCell"/>
</dbReference>
<evidence type="ECO:0000256" key="7">
    <source>
        <dbReference type="SAM" id="SignalP"/>
    </source>
</evidence>
<dbReference type="InterPro" id="IPR006059">
    <property type="entry name" value="SBP"/>
</dbReference>
<dbReference type="SUPFAM" id="SSF53850">
    <property type="entry name" value="Periplasmic binding protein-like II"/>
    <property type="match status" value="1"/>
</dbReference>
<keyword evidence="3" id="KW-0813">Transport</keyword>